<feature type="domain" description="Transposase IS200-like" evidence="1">
    <location>
        <begin position="2"/>
        <end position="101"/>
    </location>
</feature>
<evidence type="ECO:0000259" key="1">
    <source>
        <dbReference type="SMART" id="SM01321"/>
    </source>
</evidence>
<dbReference type="Gene3D" id="3.30.70.1290">
    <property type="entry name" value="Transposase IS200-like"/>
    <property type="match status" value="1"/>
</dbReference>
<dbReference type="SMART" id="SM01321">
    <property type="entry name" value="Y1_Tnp"/>
    <property type="match status" value="1"/>
</dbReference>
<dbReference type="Pfam" id="PF01797">
    <property type="entry name" value="Y1_Tnp"/>
    <property type="match status" value="1"/>
</dbReference>
<dbReference type="SUPFAM" id="SSF143422">
    <property type="entry name" value="Transposase IS200-like"/>
    <property type="match status" value="1"/>
</dbReference>
<proteinExistence type="predicted"/>
<dbReference type="AlphaFoldDB" id="A0A418XX46"/>
<dbReference type="GO" id="GO:0006313">
    <property type="term" value="P:DNA transposition"/>
    <property type="evidence" value="ECO:0007669"/>
    <property type="project" value="InterPro"/>
</dbReference>
<dbReference type="RefSeq" id="WP_119918164.1">
    <property type="nucleotide sequence ID" value="NZ_CAXGPP010000021.1"/>
</dbReference>
<protein>
    <submittedName>
        <fullName evidence="2">IS200/IS605 family transposase</fullName>
    </submittedName>
</protein>
<dbReference type="GO" id="GO:0004803">
    <property type="term" value="F:transposase activity"/>
    <property type="evidence" value="ECO:0007669"/>
    <property type="project" value="InterPro"/>
</dbReference>
<evidence type="ECO:0000313" key="3">
    <source>
        <dbReference type="Proteomes" id="UP000283734"/>
    </source>
</evidence>
<dbReference type="GO" id="GO:0043565">
    <property type="term" value="F:sequence-specific DNA binding"/>
    <property type="evidence" value="ECO:0007669"/>
    <property type="project" value="TreeGrafter"/>
</dbReference>
<dbReference type="Proteomes" id="UP000283734">
    <property type="component" value="Unassembled WGS sequence"/>
</dbReference>
<comment type="caution">
    <text evidence="2">The sequence shown here is derived from an EMBL/GenBank/DDBJ whole genome shotgun (WGS) entry which is preliminary data.</text>
</comment>
<evidence type="ECO:0000313" key="2">
    <source>
        <dbReference type="EMBL" id="RJG17398.1"/>
    </source>
</evidence>
<dbReference type="EMBL" id="QYYA01000003">
    <property type="protein sequence ID" value="RJG17398.1"/>
    <property type="molecule type" value="Genomic_DNA"/>
</dbReference>
<dbReference type="NCBIfam" id="NF047646">
    <property type="entry name" value="REP_Tyr_transpos"/>
    <property type="match status" value="1"/>
</dbReference>
<dbReference type="InterPro" id="IPR052715">
    <property type="entry name" value="RAYT_transposase"/>
</dbReference>
<accession>A0A418XX46</accession>
<dbReference type="OrthoDB" id="9794403at2"/>
<dbReference type="InterPro" id="IPR002686">
    <property type="entry name" value="Transposase_17"/>
</dbReference>
<reference evidence="2 3" key="1">
    <citation type="submission" date="2018-09" db="EMBL/GenBank/DDBJ databases">
        <title>Alcanivorax profundi sp. nov., isolated from 1000 m-depth seawater of the Mariana Trench.</title>
        <authorList>
            <person name="Liu J."/>
        </authorList>
    </citation>
    <scope>NUCLEOTIDE SEQUENCE [LARGE SCALE GENOMIC DNA]</scope>
    <source>
        <strain evidence="2 3">MTEO17</strain>
    </source>
</reference>
<organism evidence="2 3">
    <name type="scientific">Alcanivorax profundi</name>
    <dbReference type="NCBI Taxonomy" id="2338368"/>
    <lineage>
        <taxon>Bacteria</taxon>
        <taxon>Pseudomonadati</taxon>
        <taxon>Pseudomonadota</taxon>
        <taxon>Gammaproteobacteria</taxon>
        <taxon>Oceanospirillales</taxon>
        <taxon>Alcanivoracaceae</taxon>
        <taxon>Alcanivorax</taxon>
    </lineage>
</organism>
<dbReference type="PANTHER" id="PTHR36966">
    <property type="entry name" value="REP-ASSOCIATED TYROSINE TRANSPOSASE"/>
    <property type="match status" value="1"/>
</dbReference>
<gene>
    <name evidence="2" type="ORF">D4A39_11810</name>
</gene>
<sequence>MTTRQHHAFFHDHGIAKRACSVMHEMDSMGASHTWCFVIMPDHCHWMLTLKGNASLSQTVRMFKGKSSRLAGLSLWQRGFHERALRRDEDLLPTARYVIANPLRTGLVSRLGDYPYWDAVWL</sequence>
<dbReference type="PANTHER" id="PTHR36966:SF1">
    <property type="entry name" value="REP-ASSOCIATED TYROSINE TRANSPOSASE"/>
    <property type="match status" value="1"/>
</dbReference>
<keyword evidence="3" id="KW-1185">Reference proteome</keyword>
<name>A0A418XX46_9GAMM</name>
<dbReference type="InterPro" id="IPR036515">
    <property type="entry name" value="Transposase_17_sf"/>
</dbReference>